<proteinExistence type="predicted"/>
<dbReference type="AlphaFoldDB" id="A0A2T4AXL2"/>
<name>A0A2T4AXL2_9HYPO</name>
<organism evidence="2 3">
    <name type="scientific">Trichoderma citrinoviride</name>
    <dbReference type="NCBI Taxonomy" id="58853"/>
    <lineage>
        <taxon>Eukaryota</taxon>
        <taxon>Fungi</taxon>
        <taxon>Dikarya</taxon>
        <taxon>Ascomycota</taxon>
        <taxon>Pezizomycotina</taxon>
        <taxon>Sordariomycetes</taxon>
        <taxon>Hypocreomycetidae</taxon>
        <taxon>Hypocreales</taxon>
        <taxon>Hypocreaceae</taxon>
        <taxon>Trichoderma</taxon>
    </lineage>
</organism>
<dbReference type="EMBL" id="KZ680228">
    <property type="protein sequence ID" value="PTB61806.1"/>
    <property type="molecule type" value="Genomic_DNA"/>
</dbReference>
<feature type="region of interest" description="Disordered" evidence="1">
    <location>
        <begin position="116"/>
        <end position="139"/>
    </location>
</feature>
<evidence type="ECO:0000313" key="2">
    <source>
        <dbReference type="EMBL" id="PTB61806.1"/>
    </source>
</evidence>
<evidence type="ECO:0000256" key="1">
    <source>
        <dbReference type="SAM" id="MobiDB-lite"/>
    </source>
</evidence>
<evidence type="ECO:0000313" key="3">
    <source>
        <dbReference type="Proteomes" id="UP000241546"/>
    </source>
</evidence>
<protein>
    <submittedName>
        <fullName evidence="2">Uncharacterized protein</fullName>
    </submittedName>
</protein>
<dbReference type="GeneID" id="36601871"/>
<reference evidence="3" key="1">
    <citation type="submission" date="2016-07" db="EMBL/GenBank/DDBJ databases">
        <title>Multiple horizontal gene transfer events from other fungi enriched the ability of initially mycotrophic Trichoderma (Ascomycota) to feed on dead plant biomass.</title>
        <authorList>
            <consortium name="DOE Joint Genome Institute"/>
            <person name="Atanasova L."/>
            <person name="Chenthamara K."/>
            <person name="Zhang J."/>
            <person name="Grujic M."/>
            <person name="Henrissat B."/>
            <person name="Kuo A."/>
            <person name="Aerts A."/>
            <person name="Salamov A."/>
            <person name="Lipzen A."/>
            <person name="Labutti K."/>
            <person name="Barry K."/>
            <person name="Miao Y."/>
            <person name="Rahimi M.J."/>
            <person name="Shen Q."/>
            <person name="Grigoriev I.V."/>
            <person name="Kubicek C.P."/>
            <person name="Druzhinina I.S."/>
        </authorList>
    </citation>
    <scope>NUCLEOTIDE SEQUENCE [LARGE SCALE GENOMIC DNA]</scope>
    <source>
        <strain evidence="3">TUCIM 6016</strain>
    </source>
</reference>
<gene>
    <name evidence="2" type="ORF">BBK36DRAFT_1145411</name>
</gene>
<dbReference type="Proteomes" id="UP000241546">
    <property type="component" value="Unassembled WGS sequence"/>
</dbReference>
<sequence length="158" mass="17507">MRATTPQSCAGILHLASLKATNGKQESASLDKGWANEDEQSFSIPCRHTALSRGFDQGSTRVTARKDTGPESDALVVATARAYRYFVLYEADKVQAQPKPRNVNFDEPWPECRIRTSTRDAGRKQQPRDGAANRAGNSGRSRTLGMTLWMVSFLVPQY</sequence>
<feature type="compositionally biased region" description="Basic and acidic residues" evidence="1">
    <location>
        <begin position="116"/>
        <end position="127"/>
    </location>
</feature>
<dbReference type="RefSeq" id="XP_024745126.1">
    <property type="nucleotide sequence ID" value="XM_024893753.1"/>
</dbReference>
<accession>A0A2T4AXL2</accession>
<keyword evidence="3" id="KW-1185">Reference proteome</keyword>